<reference evidence="1 2" key="1">
    <citation type="journal article" date="2009" name="Appl. Environ. Microbiol.">
        <title>Genomic analysis of 'Elusimicrobium minutum,' the first cultivated representative of the phylum 'Elusimicrobia' (formerly termite group 1).</title>
        <authorList>
            <person name="Herlemann D.P.R."/>
            <person name="Geissinger O."/>
            <person name="Ikeda-Ohtsubo W."/>
            <person name="Kunin V."/>
            <person name="Sun H."/>
            <person name="Lapidus A."/>
            <person name="Hugenholtz P."/>
            <person name="Brune A."/>
        </authorList>
    </citation>
    <scope>NUCLEOTIDE SEQUENCE [LARGE SCALE GENOMIC DNA]</scope>
    <source>
        <strain evidence="1 2">Pei191</strain>
    </source>
</reference>
<evidence type="ECO:0000313" key="1">
    <source>
        <dbReference type="EMBL" id="ACC98264.1"/>
    </source>
</evidence>
<keyword evidence="2" id="KW-1185">Reference proteome</keyword>
<dbReference type="OrthoDB" id="9781616at2"/>
<dbReference type="EMBL" id="CP001055">
    <property type="protein sequence ID" value="ACC98264.1"/>
    <property type="molecule type" value="Genomic_DNA"/>
</dbReference>
<dbReference type="AlphaFoldDB" id="B2KCL8"/>
<evidence type="ECO:0000313" key="2">
    <source>
        <dbReference type="Proteomes" id="UP000001029"/>
    </source>
</evidence>
<dbReference type="Pfam" id="PF06245">
    <property type="entry name" value="DUF1015"/>
    <property type="match status" value="1"/>
</dbReference>
<accession>B2KCL8</accession>
<dbReference type="PANTHER" id="PTHR36454">
    <property type="entry name" value="LMO2823 PROTEIN"/>
    <property type="match status" value="1"/>
</dbReference>
<organism evidence="1 2">
    <name type="scientific">Elusimicrobium minutum (strain Pei191)</name>
    <dbReference type="NCBI Taxonomy" id="445932"/>
    <lineage>
        <taxon>Bacteria</taxon>
        <taxon>Pseudomonadati</taxon>
        <taxon>Elusimicrobiota</taxon>
        <taxon>Elusimicrobia</taxon>
        <taxon>Elusimicrobiales</taxon>
        <taxon>Elusimicrobiaceae</taxon>
        <taxon>Elusimicrobium</taxon>
    </lineage>
</organism>
<protein>
    <submittedName>
        <fullName evidence="1">Uncharacterized conserved protein DUF1015</fullName>
    </submittedName>
</protein>
<dbReference type="InterPro" id="IPR008323">
    <property type="entry name" value="UCP033563"/>
</dbReference>
<gene>
    <name evidence="1" type="ordered locus">Emin_0709</name>
</gene>
<dbReference type="PANTHER" id="PTHR36454:SF1">
    <property type="entry name" value="DUF1015 DOMAIN-CONTAINING PROTEIN"/>
    <property type="match status" value="1"/>
</dbReference>
<dbReference type="PIRSF" id="PIRSF033563">
    <property type="entry name" value="UCP033563"/>
    <property type="match status" value="1"/>
</dbReference>
<sequence>MITVKPFKAIRPNKDEKLIASFPYDVINSEEARQIAKGNPLSFLHVEKPEIDLPENVDLYDPSVYAKGKENLEKFISEGILIQEDKPCFYLYAQTMDGRKQYGFVVAASTAEYGAGRIKRHEFTRKDKEADRTRHINTMGATTGPVFLAYKDSKELNEVIERIAKTTPIYNFTADDGIGHTVWKISDDKDIIDIEGKFFKLPNLYIADGHHRAASAYNTAQLRRVENHKHTGLENYNFFLAVVFPAEQLYIMDYNRAVKDFNGLSRDQFMAEVEKCFTVTKTDTKKPQNRHEFGMYLKGQWYTLEAKENIINETDPIKCLDVSILQDNLLGPVLGIDDPRTSKRIDFIGGIRGTAELEKYVNELGYSAAFSMFPTSMDELMKVADAGLVMPPKSTWFEPKLRSGLLTYKY</sequence>
<dbReference type="HOGENOM" id="CLU_031277_0_0_0"/>
<dbReference type="STRING" id="445932.Emin_0709"/>
<dbReference type="KEGG" id="emi:Emin_0709"/>
<proteinExistence type="predicted"/>
<dbReference type="Proteomes" id="UP000001029">
    <property type="component" value="Chromosome"/>
</dbReference>
<name>B2KCL8_ELUMP</name>
<dbReference type="RefSeq" id="WP_012414879.1">
    <property type="nucleotide sequence ID" value="NC_010644.1"/>
</dbReference>